<dbReference type="GO" id="GO:0004252">
    <property type="term" value="F:serine-type endopeptidase activity"/>
    <property type="evidence" value="ECO:0007669"/>
    <property type="project" value="InterPro"/>
</dbReference>
<dbReference type="Gene3D" id="2.40.10.10">
    <property type="entry name" value="Trypsin-like serine proteases"/>
    <property type="match status" value="1"/>
</dbReference>
<dbReference type="OrthoDB" id="7760261at2759"/>
<dbReference type="AlphaFoldDB" id="A0A9N9WZM9"/>
<keyword evidence="1" id="KW-1015">Disulfide bond</keyword>
<dbReference type="Pfam" id="PF00089">
    <property type="entry name" value="Trypsin"/>
    <property type="match status" value="1"/>
</dbReference>
<dbReference type="InterPro" id="IPR043504">
    <property type="entry name" value="Peptidase_S1_PA_chymotrypsin"/>
</dbReference>
<keyword evidence="4" id="KW-0732">Signal</keyword>
<evidence type="ECO:0000256" key="1">
    <source>
        <dbReference type="ARBA" id="ARBA00023157"/>
    </source>
</evidence>
<dbReference type="CDD" id="cd00190">
    <property type="entry name" value="Tryp_SPc"/>
    <property type="match status" value="1"/>
</dbReference>
<dbReference type="GO" id="GO:0006508">
    <property type="term" value="P:proteolysis"/>
    <property type="evidence" value="ECO:0007669"/>
    <property type="project" value="InterPro"/>
</dbReference>
<evidence type="ECO:0000313" key="6">
    <source>
        <dbReference type="EMBL" id="CAG9812374.1"/>
    </source>
</evidence>
<comment type="similarity">
    <text evidence="3">Belongs to the peptidase S1 family. CLIP subfamily.</text>
</comment>
<evidence type="ECO:0000256" key="2">
    <source>
        <dbReference type="ARBA" id="ARBA00023180"/>
    </source>
</evidence>
<name>A0A9N9WZM9_9DIPT</name>
<feature type="chain" id="PRO_5040400942" description="Peptidase S1 domain-containing protein" evidence="4">
    <location>
        <begin position="18"/>
        <end position="253"/>
    </location>
</feature>
<dbReference type="Proteomes" id="UP001153620">
    <property type="component" value="Chromosome 4"/>
</dbReference>
<protein>
    <recommendedName>
        <fullName evidence="5">Peptidase S1 domain-containing protein</fullName>
    </recommendedName>
</protein>
<sequence>MFKIAALVSLFVTFTLAAPNSDGRIVGGRDAVRRQAPFSVSVRNTGTDFHVGGGAMISDRWIVTCASILQGRADTSFDVALGIVQLSQSSVSGSVIRRSAEIVPHPGFILSSMINDIGLIRLGGVGSVSFSTFIMPIFFEATRWDSPATSVLSGWGSQSSLGPVGDTMQILLTETMTNEECEQILGRTLTRDVVCTRNNDGSGLCANDRGSPLVAGLQLIGIASSSEACGTTRPNIYTRLSSYRTWIGSITGI</sequence>
<evidence type="ECO:0000259" key="5">
    <source>
        <dbReference type="PROSITE" id="PS50240"/>
    </source>
</evidence>
<reference evidence="6" key="1">
    <citation type="submission" date="2022-01" db="EMBL/GenBank/DDBJ databases">
        <authorList>
            <person name="King R."/>
        </authorList>
    </citation>
    <scope>NUCLEOTIDE SEQUENCE</scope>
</reference>
<feature type="domain" description="Peptidase S1" evidence="5">
    <location>
        <begin position="25"/>
        <end position="252"/>
    </location>
</feature>
<gene>
    <name evidence="6" type="ORF">CHIRRI_LOCUS15179</name>
</gene>
<evidence type="ECO:0000256" key="4">
    <source>
        <dbReference type="SAM" id="SignalP"/>
    </source>
</evidence>
<keyword evidence="7" id="KW-1185">Reference proteome</keyword>
<dbReference type="InterPro" id="IPR001254">
    <property type="entry name" value="Trypsin_dom"/>
</dbReference>
<dbReference type="PANTHER" id="PTHR24256">
    <property type="entry name" value="TRYPTASE-RELATED"/>
    <property type="match status" value="1"/>
</dbReference>
<proteinExistence type="inferred from homology"/>
<dbReference type="PRINTS" id="PR00722">
    <property type="entry name" value="CHYMOTRYPSIN"/>
</dbReference>
<reference evidence="6" key="2">
    <citation type="submission" date="2022-10" db="EMBL/GenBank/DDBJ databases">
        <authorList>
            <consortium name="ENA_rothamsted_submissions"/>
            <consortium name="culmorum"/>
            <person name="King R."/>
        </authorList>
    </citation>
    <scope>NUCLEOTIDE SEQUENCE</scope>
</reference>
<accession>A0A9N9WZM9</accession>
<dbReference type="InterPro" id="IPR051487">
    <property type="entry name" value="Ser/Thr_Proteases_Immune/Dev"/>
</dbReference>
<dbReference type="PROSITE" id="PS50240">
    <property type="entry name" value="TRYPSIN_DOM"/>
    <property type="match status" value="1"/>
</dbReference>
<dbReference type="SMART" id="SM00020">
    <property type="entry name" value="Tryp_SPc"/>
    <property type="match status" value="1"/>
</dbReference>
<feature type="signal peptide" evidence="4">
    <location>
        <begin position="1"/>
        <end position="17"/>
    </location>
</feature>
<evidence type="ECO:0000256" key="3">
    <source>
        <dbReference type="ARBA" id="ARBA00024195"/>
    </source>
</evidence>
<dbReference type="InterPro" id="IPR009003">
    <property type="entry name" value="Peptidase_S1_PA"/>
</dbReference>
<keyword evidence="2" id="KW-0325">Glycoprotein</keyword>
<organism evidence="6 7">
    <name type="scientific">Chironomus riparius</name>
    <dbReference type="NCBI Taxonomy" id="315576"/>
    <lineage>
        <taxon>Eukaryota</taxon>
        <taxon>Metazoa</taxon>
        <taxon>Ecdysozoa</taxon>
        <taxon>Arthropoda</taxon>
        <taxon>Hexapoda</taxon>
        <taxon>Insecta</taxon>
        <taxon>Pterygota</taxon>
        <taxon>Neoptera</taxon>
        <taxon>Endopterygota</taxon>
        <taxon>Diptera</taxon>
        <taxon>Nematocera</taxon>
        <taxon>Chironomoidea</taxon>
        <taxon>Chironomidae</taxon>
        <taxon>Chironominae</taxon>
        <taxon>Chironomus</taxon>
    </lineage>
</organism>
<dbReference type="EMBL" id="OU895880">
    <property type="protein sequence ID" value="CAG9812374.1"/>
    <property type="molecule type" value="Genomic_DNA"/>
</dbReference>
<dbReference type="InterPro" id="IPR001314">
    <property type="entry name" value="Peptidase_S1A"/>
</dbReference>
<dbReference type="SUPFAM" id="SSF50494">
    <property type="entry name" value="Trypsin-like serine proteases"/>
    <property type="match status" value="1"/>
</dbReference>
<evidence type="ECO:0000313" key="7">
    <source>
        <dbReference type="Proteomes" id="UP001153620"/>
    </source>
</evidence>